<dbReference type="PROSITE" id="PS51007">
    <property type="entry name" value="CYTC"/>
    <property type="match status" value="1"/>
</dbReference>
<name>A0A1J1LH68_9CYAN</name>
<evidence type="ECO:0000259" key="6">
    <source>
        <dbReference type="PROSITE" id="PS51007"/>
    </source>
</evidence>
<dbReference type="SUPFAM" id="SSF46626">
    <property type="entry name" value="Cytochrome c"/>
    <property type="match status" value="1"/>
</dbReference>
<dbReference type="RefSeq" id="WP_072718768.1">
    <property type="nucleotide sequence ID" value="NZ_LN889788.1"/>
</dbReference>
<keyword evidence="5" id="KW-0812">Transmembrane</keyword>
<dbReference type="GO" id="GO:0009055">
    <property type="term" value="F:electron transfer activity"/>
    <property type="evidence" value="ECO:0007669"/>
    <property type="project" value="InterPro"/>
</dbReference>
<dbReference type="PANTHER" id="PTHR30600">
    <property type="entry name" value="CYTOCHROME C PEROXIDASE-RELATED"/>
    <property type="match status" value="1"/>
</dbReference>
<dbReference type="Pfam" id="PF06537">
    <property type="entry name" value="DHOR"/>
    <property type="match status" value="3"/>
</dbReference>
<dbReference type="GO" id="GO:0046872">
    <property type="term" value="F:metal ion binding"/>
    <property type="evidence" value="ECO:0007669"/>
    <property type="project" value="UniProtKB-KW"/>
</dbReference>
<keyword evidence="5" id="KW-1133">Transmembrane helix</keyword>
<dbReference type="Gene3D" id="1.10.760.10">
    <property type="entry name" value="Cytochrome c-like domain"/>
    <property type="match status" value="1"/>
</dbReference>
<reference evidence="8" key="1">
    <citation type="submission" date="2015-10" db="EMBL/GenBank/DDBJ databases">
        <authorList>
            <person name="Regsiter A."/>
            <person name="william w."/>
        </authorList>
    </citation>
    <scope>NUCLEOTIDE SEQUENCE [LARGE SCALE GENOMIC DNA]</scope>
</reference>
<evidence type="ECO:0000313" key="8">
    <source>
        <dbReference type="Proteomes" id="UP000184315"/>
    </source>
</evidence>
<keyword evidence="1 4" id="KW-0349">Heme</keyword>
<dbReference type="InterPro" id="IPR009056">
    <property type="entry name" value="Cyt_c-like_dom"/>
</dbReference>
<dbReference type="GO" id="GO:0020037">
    <property type="term" value="F:heme binding"/>
    <property type="evidence" value="ECO:0007669"/>
    <property type="project" value="InterPro"/>
</dbReference>
<dbReference type="Proteomes" id="UP000184315">
    <property type="component" value="Unassembled WGS sequence"/>
</dbReference>
<proteinExistence type="predicted"/>
<evidence type="ECO:0000256" key="2">
    <source>
        <dbReference type="ARBA" id="ARBA00022723"/>
    </source>
</evidence>
<dbReference type="STRING" id="671072.PL9214350007"/>
<keyword evidence="2 4" id="KW-0479">Metal-binding</keyword>
<organism evidence="7 8">
    <name type="scientific">Planktothrix tepida PCC 9214</name>
    <dbReference type="NCBI Taxonomy" id="671072"/>
    <lineage>
        <taxon>Bacteria</taxon>
        <taxon>Bacillati</taxon>
        <taxon>Cyanobacteriota</taxon>
        <taxon>Cyanophyceae</taxon>
        <taxon>Oscillatoriophycideae</taxon>
        <taxon>Oscillatoriales</taxon>
        <taxon>Microcoleaceae</taxon>
        <taxon>Planktothrix</taxon>
    </lineage>
</organism>
<dbReference type="InterPro" id="IPR036909">
    <property type="entry name" value="Cyt_c-like_dom_sf"/>
</dbReference>
<evidence type="ECO:0000256" key="5">
    <source>
        <dbReference type="SAM" id="Phobius"/>
    </source>
</evidence>
<dbReference type="AlphaFoldDB" id="A0A1J1LH68"/>
<feature type="domain" description="Cytochrome c" evidence="6">
    <location>
        <begin position="335"/>
        <end position="466"/>
    </location>
</feature>
<dbReference type="InterPro" id="IPR010538">
    <property type="entry name" value="DHOR"/>
</dbReference>
<dbReference type="EMBL" id="CZDF01000139">
    <property type="protein sequence ID" value="CUR31949.1"/>
    <property type="molecule type" value="Genomic_DNA"/>
</dbReference>
<sequence length="466" mass="51161">MQTLSLKYPPRKSIKFLIIFAIAILGGITLSHLWHFQNLFQPEISLAGGETTVFNRSSSSFEQPLSNLDEAGKKKHTESNTAFEANFVTKPAQIHPGLGPFFNNASCAGCHLKNGRGLPEPGQLLVRVSATKINPIQPGNFHLEGSVKIDNSPPVLGLGTQIQDFAIYGQKPEATVNIEWQEKTGQYGDKTSYKLRSPQPKIILPNGQLIATDIQKSLRVPPPVFGLGLLEAVPEQTILNLADPQDKNQDGISGKVNQVWDVQKQSQALGRFGLKAGNPTLIQQNAGAYVNDMGITNPLFTEGEKPTDIDQKTLDLTTFYVQTLAVPARTLLDDPKVKRGETLFKQANCVSCHLPTLKTGNQAVKELANQTIHPYTDLLLHDLGSGLADNRPEFQASGTEWRTPALWGIGLTQTVSPYSGYLHDGRARTLEEAILWHGGEAETAKEAFRTMNQKDREALVRFLQSL</sequence>
<evidence type="ECO:0000256" key="4">
    <source>
        <dbReference type="PROSITE-ProRule" id="PRU00433"/>
    </source>
</evidence>
<dbReference type="OrthoDB" id="9805202at2"/>
<dbReference type="InterPro" id="IPR051395">
    <property type="entry name" value="Cytochrome_c_Peroxidase/MauG"/>
</dbReference>
<dbReference type="GO" id="GO:0004130">
    <property type="term" value="F:cytochrome-c peroxidase activity"/>
    <property type="evidence" value="ECO:0007669"/>
    <property type="project" value="TreeGrafter"/>
</dbReference>
<protein>
    <recommendedName>
        <fullName evidence="6">Cytochrome c domain-containing protein</fullName>
    </recommendedName>
</protein>
<dbReference type="PANTHER" id="PTHR30600:SF4">
    <property type="entry name" value="CYTOCHROME C DOMAIN-CONTAINING PROTEIN"/>
    <property type="match status" value="1"/>
</dbReference>
<accession>A0A1J1LH68</accession>
<keyword evidence="5" id="KW-0472">Membrane</keyword>
<feature type="transmembrane region" description="Helical" evidence="5">
    <location>
        <begin position="16"/>
        <end position="36"/>
    </location>
</feature>
<gene>
    <name evidence="7" type="ORF">PL9214350007</name>
</gene>
<keyword evidence="3 4" id="KW-0408">Iron</keyword>
<evidence type="ECO:0000256" key="1">
    <source>
        <dbReference type="ARBA" id="ARBA00022617"/>
    </source>
</evidence>
<keyword evidence="8" id="KW-1185">Reference proteome</keyword>
<evidence type="ECO:0000313" key="7">
    <source>
        <dbReference type="EMBL" id="CUR31949.1"/>
    </source>
</evidence>
<dbReference type="PIRSF" id="PIRSF028099">
    <property type="entry name" value="DUF1111"/>
    <property type="match status" value="1"/>
</dbReference>
<evidence type="ECO:0000256" key="3">
    <source>
        <dbReference type="ARBA" id="ARBA00023004"/>
    </source>
</evidence>